<keyword evidence="2" id="KW-1185">Reference proteome</keyword>
<proteinExistence type="predicted"/>
<reference evidence="2" key="1">
    <citation type="journal article" date="2019" name="Int. J. Syst. Evol. Microbiol.">
        <title>The Global Catalogue of Microorganisms (GCM) 10K type strain sequencing project: providing services to taxonomists for standard genome sequencing and annotation.</title>
        <authorList>
            <consortium name="The Broad Institute Genomics Platform"/>
            <consortium name="The Broad Institute Genome Sequencing Center for Infectious Disease"/>
            <person name="Wu L."/>
            <person name="Ma J."/>
        </authorList>
    </citation>
    <scope>NUCLEOTIDE SEQUENCE [LARGE SCALE GENOMIC DNA]</scope>
    <source>
        <strain evidence="2">JCM 16908</strain>
    </source>
</reference>
<evidence type="ECO:0000313" key="1">
    <source>
        <dbReference type="EMBL" id="GAA3846715.1"/>
    </source>
</evidence>
<accession>A0ABP7JKJ6</accession>
<sequence length="208" mass="23157">MLSELINFYQRIAANDLPGDICWIVVQPLSGVLSVNEAVTRIGGRPENLRNMTTLDAYSISPGDTLSFEETETSVSILQIGGFVGMFPEMIEPLSRGARAWVVYWEVNANFSMLHWVDGSCVGGWDPYAPRKGWATGLGPMAQYADFFLQYDIYDDDQDPNYGEAVTLAVIEAESGVRLDRAWIDREHPTLLVTQSLPVGLEFPPFDD</sequence>
<protein>
    <submittedName>
        <fullName evidence="1">Uncharacterized protein</fullName>
    </submittedName>
</protein>
<evidence type="ECO:0000313" key="2">
    <source>
        <dbReference type="Proteomes" id="UP001500888"/>
    </source>
</evidence>
<dbReference type="RefSeq" id="WP_344953825.1">
    <property type="nucleotide sequence ID" value="NZ_BAAAZR010000064.1"/>
</dbReference>
<comment type="caution">
    <text evidence="1">The sequence shown here is derived from an EMBL/GenBank/DDBJ whole genome shotgun (WGS) entry which is preliminary data.</text>
</comment>
<dbReference type="EMBL" id="BAAAZR010000064">
    <property type="protein sequence ID" value="GAA3846715.1"/>
    <property type="molecule type" value="Genomic_DNA"/>
</dbReference>
<organism evidence="1 2">
    <name type="scientific">Sphaerisporangium flaviroseum</name>
    <dbReference type="NCBI Taxonomy" id="509199"/>
    <lineage>
        <taxon>Bacteria</taxon>
        <taxon>Bacillati</taxon>
        <taxon>Actinomycetota</taxon>
        <taxon>Actinomycetes</taxon>
        <taxon>Streptosporangiales</taxon>
        <taxon>Streptosporangiaceae</taxon>
        <taxon>Sphaerisporangium</taxon>
    </lineage>
</organism>
<name>A0ABP7JKJ6_9ACTN</name>
<gene>
    <name evidence="1" type="ORF">GCM10022226_82930</name>
</gene>
<dbReference type="Proteomes" id="UP001500888">
    <property type="component" value="Unassembled WGS sequence"/>
</dbReference>